<evidence type="ECO:0000313" key="4">
    <source>
        <dbReference type="Proteomes" id="UP000693970"/>
    </source>
</evidence>
<proteinExistence type="predicted"/>
<keyword evidence="4" id="KW-1185">Reference proteome</keyword>
<gene>
    <name evidence="3" type="ORF">IV203_013046</name>
</gene>
<dbReference type="AlphaFoldDB" id="A0A9K3M821"/>
<feature type="domain" description="AB hydrolase-1" evidence="2">
    <location>
        <begin position="91"/>
        <end position="350"/>
    </location>
</feature>
<reference evidence="3" key="2">
    <citation type="submission" date="2021-04" db="EMBL/GenBank/DDBJ databases">
        <authorList>
            <person name="Podell S."/>
        </authorList>
    </citation>
    <scope>NUCLEOTIDE SEQUENCE</scope>
    <source>
        <strain evidence="3">Hildebrandi</strain>
    </source>
</reference>
<keyword evidence="1" id="KW-0812">Transmembrane</keyword>
<dbReference type="NCBIfam" id="TIGR01250">
    <property type="entry name" value="pro_imino_pep_2"/>
    <property type="match status" value="1"/>
</dbReference>
<comment type="caution">
    <text evidence="3">The sequence shown here is derived from an EMBL/GenBank/DDBJ whole genome shotgun (WGS) entry which is preliminary data.</text>
</comment>
<name>A0A9K3M821_9STRA</name>
<evidence type="ECO:0000313" key="3">
    <source>
        <dbReference type="EMBL" id="KAG7373951.1"/>
    </source>
</evidence>
<dbReference type="InterPro" id="IPR000073">
    <property type="entry name" value="AB_hydrolase_1"/>
</dbReference>
<feature type="transmembrane region" description="Helical" evidence="1">
    <location>
        <begin position="7"/>
        <end position="28"/>
    </location>
</feature>
<dbReference type="OrthoDB" id="190201at2759"/>
<dbReference type="Pfam" id="PF00561">
    <property type="entry name" value="Abhydrolase_1"/>
    <property type="match status" value="1"/>
</dbReference>
<organism evidence="3 4">
    <name type="scientific">Nitzschia inconspicua</name>
    <dbReference type="NCBI Taxonomy" id="303405"/>
    <lineage>
        <taxon>Eukaryota</taxon>
        <taxon>Sar</taxon>
        <taxon>Stramenopiles</taxon>
        <taxon>Ochrophyta</taxon>
        <taxon>Bacillariophyta</taxon>
        <taxon>Bacillariophyceae</taxon>
        <taxon>Bacillariophycidae</taxon>
        <taxon>Bacillariales</taxon>
        <taxon>Bacillariaceae</taxon>
        <taxon>Nitzschia</taxon>
    </lineage>
</organism>
<evidence type="ECO:0000256" key="1">
    <source>
        <dbReference type="SAM" id="Phobius"/>
    </source>
</evidence>
<protein>
    <submittedName>
        <fullName evidence="3">Proline-specific peptidase</fullName>
    </submittedName>
</protein>
<dbReference type="InterPro" id="IPR005945">
    <property type="entry name" value="Pro_imino_pep"/>
</dbReference>
<feature type="transmembrane region" description="Helical" evidence="1">
    <location>
        <begin position="410"/>
        <end position="430"/>
    </location>
</feature>
<keyword evidence="1" id="KW-1133">Transmembrane helix</keyword>
<dbReference type="Proteomes" id="UP000693970">
    <property type="component" value="Unassembled WGS sequence"/>
</dbReference>
<evidence type="ECO:0000259" key="2">
    <source>
        <dbReference type="Pfam" id="PF00561"/>
    </source>
</evidence>
<sequence>MNSSKVARILAFIVVFEYLIGIVSTLTFQSSRLQETWSGWTCDELTPDLCDDLEVSSGTVAMEHGLFVKYWKYSSPSATNNRNTSDDSLLYPIIAVHGGPAFTHNYMLPLKQQACRGRDIYFYDQTGCGESKIPTANRTEDYPHLLDPQYYATIELPTLINYWGLHKYHVVGNSWGTILLQYFELNARPTGLVSMTLSGPLSDGDLYIQSQWDAEVGNLGNLPPFVQKRIRHLEKTKQYESEEYNAINEALTGFFTVRTTPHPDCFQKSEEGVNAYIYVGMQGASEFAFGGVLAHFNTTPRLPTVRVPVLLTSGAFDTMRPLVVDAMYQTIPQVEWVVLNHSGHISMIDDAGWMNDVVEDFLNRVESVRANTMEFSPNIEACGTPGCRSKYELRNDPTADTKILATRVGYSLWSLVASFFVGLGISWLGTTISVKYHQRKNQYELI</sequence>
<dbReference type="EMBL" id="JAGRRH010000001">
    <property type="protein sequence ID" value="KAG7373951.1"/>
    <property type="molecule type" value="Genomic_DNA"/>
</dbReference>
<dbReference type="GO" id="GO:0006508">
    <property type="term" value="P:proteolysis"/>
    <property type="evidence" value="ECO:0007669"/>
    <property type="project" value="InterPro"/>
</dbReference>
<dbReference type="GO" id="GO:0008233">
    <property type="term" value="F:peptidase activity"/>
    <property type="evidence" value="ECO:0007669"/>
    <property type="project" value="InterPro"/>
</dbReference>
<keyword evidence="1" id="KW-0472">Membrane</keyword>
<accession>A0A9K3M821</accession>
<reference evidence="3" key="1">
    <citation type="journal article" date="2021" name="Sci. Rep.">
        <title>Diploid genomic architecture of Nitzschia inconspicua, an elite biomass production diatom.</title>
        <authorList>
            <person name="Oliver A."/>
            <person name="Podell S."/>
            <person name="Pinowska A."/>
            <person name="Traller J.C."/>
            <person name="Smith S.R."/>
            <person name="McClure R."/>
            <person name="Beliaev A."/>
            <person name="Bohutskyi P."/>
            <person name="Hill E.A."/>
            <person name="Rabines A."/>
            <person name="Zheng H."/>
            <person name="Allen L.Z."/>
            <person name="Kuo A."/>
            <person name="Grigoriev I.V."/>
            <person name="Allen A.E."/>
            <person name="Hazlebeck D."/>
            <person name="Allen E.E."/>
        </authorList>
    </citation>
    <scope>NUCLEOTIDE SEQUENCE</scope>
    <source>
        <strain evidence="3">Hildebrandi</strain>
    </source>
</reference>